<proteinExistence type="predicted"/>
<reference evidence="1 2" key="1">
    <citation type="journal article" date="2018" name="Appl. Microbiol. Biotechnol.">
        <title>Characterization of the caprolactam degradation pathway in Pseudomonas jessenii using mass spectrometry-based proteomics.</title>
        <authorList>
            <person name="Otzen M."/>
            <person name="Palacio C."/>
            <person name="Janssen D.B."/>
        </authorList>
    </citation>
    <scope>NUCLEOTIDE SEQUENCE [LARGE SCALE GENOMIC DNA]</scope>
    <source>
        <strain evidence="1 2">GO3</strain>
    </source>
</reference>
<comment type="caution">
    <text evidence="1">The sequence shown here is derived from an EMBL/GenBank/DDBJ whole genome shotgun (WGS) entry which is preliminary data.</text>
</comment>
<dbReference type="RefSeq" id="WP_110661709.1">
    <property type="nucleotide sequence ID" value="NZ_PDLL01000381.1"/>
</dbReference>
<name>A0A2W0EQT4_PSEJE</name>
<evidence type="ECO:0000313" key="1">
    <source>
        <dbReference type="EMBL" id="PYY68028.1"/>
    </source>
</evidence>
<sequence>MKNIIFDTWLINGNITVFCGPHEDSFKKDILSSSLFGELVASKKSDNPVVSWPTYTATVQKIGWMGNSRGNQRLDFENSSLLSLIGECAGSTLSKDERQALTNAWGHLTNLQPDSPAIRAIVEKLQRNATVSESNPHATASTAALLTIIRNDKTVVTLQVTFETTHELESELLVQPVLNAINNDQTNSWQLCCLLDERYYNEIREDVLKKLGCKIETKLLHIPAPPDLN</sequence>
<organism evidence="1 2">
    <name type="scientific">Pseudomonas jessenii</name>
    <dbReference type="NCBI Taxonomy" id="77298"/>
    <lineage>
        <taxon>Bacteria</taxon>
        <taxon>Pseudomonadati</taxon>
        <taxon>Pseudomonadota</taxon>
        <taxon>Gammaproteobacteria</taxon>
        <taxon>Pseudomonadales</taxon>
        <taxon>Pseudomonadaceae</taxon>
        <taxon>Pseudomonas</taxon>
    </lineage>
</organism>
<dbReference type="AlphaFoldDB" id="A0A2W0EQT4"/>
<gene>
    <name evidence="1" type="ORF">CRX42_23975</name>
</gene>
<dbReference type="OrthoDB" id="7026325at2"/>
<protein>
    <submittedName>
        <fullName evidence="1">Uncharacterized protein</fullName>
    </submittedName>
</protein>
<dbReference type="EMBL" id="PDLL01000381">
    <property type="protein sequence ID" value="PYY68028.1"/>
    <property type="molecule type" value="Genomic_DNA"/>
</dbReference>
<accession>A0A2W0EQT4</accession>
<evidence type="ECO:0000313" key="2">
    <source>
        <dbReference type="Proteomes" id="UP000247437"/>
    </source>
</evidence>
<dbReference type="Proteomes" id="UP000247437">
    <property type="component" value="Unassembled WGS sequence"/>
</dbReference>